<dbReference type="AlphaFoldDB" id="A0A6J4RRF1"/>
<gene>
    <name evidence="1" type="ORF">AVDCRST_MAG38-1893</name>
</gene>
<reference evidence="1" key="1">
    <citation type="submission" date="2020-02" db="EMBL/GenBank/DDBJ databases">
        <authorList>
            <person name="Meier V. D."/>
        </authorList>
    </citation>
    <scope>NUCLEOTIDE SEQUENCE</scope>
    <source>
        <strain evidence="1">AVDCRST_MAG38</strain>
    </source>
</reference>
<feature type="non-terminal residue" evidence="1">
    <location>
        <position position="1"/>
    </location>
</feature>
<name>A0A6J4RRF1_9ACTN</name>
<proteinExistence type="predicted"/>
<organism evidence="1">
    <name type="scientific">uncultured Solirubrobacteraceae bacterium</name>
    <dbReference type="NCBI Taxonomy" id="1162706"/>
    <lineage>
        <taxon>Bacteria</taxon>
        <taxon>Bacillati</taxon>
        <taxon>Actinomycetota</taxon>
        <taxon>Thermoleophilia</taxon>
        <taxon>Solirubrobacterales</taxon>
        <taxon>Solirubrobacteraceae</taxon>
        <taxon>environmental samples</taxon>
    </lineage>
</organism>
<accession>A0A6J4RRF1</accession>
<dbReference type="EMBL" id="CADCVJ010000157">
    <property type="protein sequence ID" value="CAA9479097.1"/>
    <property type="molecule type" value="Genomic_DNA"/>
</dbReference>
<evidence type="ECO:0000313" key="1">
    <source>
        <dbReference type="EMBL" id="CAA9479097.1"/>
    </source>
</evidence>
<protein>
    <submittedName>
        <fullName evidence="1">Uncharacterized protein</fullName>
    </submittedName>
</protein>
<sequence>STLLAATWPGPLRGGPLWRWSAWRAGLAAFVWTVRENGPRD</sequence>